<evidence type="ECO:0000256" key="1">
    <source>
        <dbReference type="SAM" id="SignalP"/>
    </source>
</evidence>
<organism evidence="2 4">
    <name type="scientific">Venturia inaequalis</name>
    <name type="common">Apple scab fungus</name>
    <dbReference type="NCBI Taxonomy" id="5025"/>
    <lineage>
        <taxon>Eukaryota</taxon>
        <taxon>Fungi</taxon>
        <taxon>Dikarya</taxon>
        <taxon>Ascomycota</taxon>
        <taxon>Pezizomycotina</taxon>
        <taxon>Dothideomycetes</taxon>
        <taxon>Pleosporomycetidae</taxon>
        <taxon>Venturiales</taxon>
        <taxon>Venturiaceae</taxon>
        <taxon>Venturia</taxon>
    </lineage>
</organism>
<evidence type="ECO:0000313" key="5">
    <source>
        <dbReference type="Proteomes" id="UP000447873"/>
    </source>
</evidence>
<feature type="chain" id="PRO_5044690978" description="Small secreted protein" evidence="1">
    <location>
        <begin position="18"/>
        <end position="113"/>
    </location>
</feature>
<dbReference type="Proteomes" id="UP000433883">
    <property type="component" value="Unassembled WGS sequence"/>
</dbReference>
<evidence type="ECO:0000313" key="4">
    <source>
        <dbReference type="Proteomes" id="UP000433883"/>
    </source>
</evidence>
<dbReference type="Proteomes" id="UP000447873">
    <property type="component" value="Unassembled WGS sequence"/>
</dbReference>
<sequence length="113" mass="12038">MRFSTLTAILLPLGALASPVATPIEAEVSATQAGHCDIVVPFGASVNCHAGPDDKTFVVYKFSTALYVPFECYTTKSGSAWYRTKSNNGVCHVKEKDLVEGPLCRGNILGVIC</sequence>
<dbReference type="EMBL" id="WNWQ01001137">
    <property type="protein sequence ID" value="KAE9962171.1"/>
    <property type="molecule type" value="Genomic_DNA"/>
</dbReference>
<feature type="signal peptide" evidence="1">
    <location>
        <begin position="1"/>
        <end position="17"/>
    </location>
</feature>
<accession>A0A8H3YLM8</accession>
<name>A0A8H3YLM8_VENIN</name>
<comment type="caution">
    <text evidence="2">The sequence shown here is derived from an EMBL/GenBank/DDBJ whole genome shotgun (WGS) entry which is preliminary data.</text>
</comment>
<dbReference type="EMBL" id="WNWS01000687">
    <property type="protein sequence ID" value="KAE9964452.1"/>
    <property type="molecule type" value="Genomic_DNA"/>
</dbReference>
<reference evidence="2 4" key="1">
    <citation type="submission" date="2019-11" db="EMBL/GenBank/DDBJ databases">
        <title>Venturia inaequalis Genome Resource.</title>
        <authorList>
            <person name="Lichtner F.J."/>
        </authorList>
    </citation>
    <scope>NUCLEOTIDE SEQUENCE [LARGE SCALE GENOMIC DNA]</scope>
    <source>
        <strain evidence="3 5">120213</strain>
        <strain evidence="2">Bline_iso_100314</strain>
    </source>
</reference>
<protein>
    <recommendedName>
        <fullName evidence="6">Small secreted protein</fullName>
    </recommendedName>
</protein>
<keyword evidence="1" id="KW-0732">Signal</keyword>
<dbReference type="AlphaFoldDB" id="A0A8H3YLM8"/>
<evidence type="ECO:0008006" key="6">
    <source>
        <dbReference type="Google" id="ProtNLM"/>
    </source>
</evidence>
<proteinExistence type="predicted"/>
<evidence type="ECO:0000313" key="3">
    <source>
        <dbReference type="EMBL" id="KAE9964452.1"/>
    </source>
</evidence>
<gene>
    <name evidence="2" type="ORF">BLS_000714</name>
    <name evidence="3" type="ORF">EG328_010431</name>
</gene>
<evidence type="ECO:0000313" key="2">
    <source>
        <dbReference type="EMBL" id="KAE9962171.1"/>
    </source>
</evidence>